<organism evidence="1 2">
    <name type="scientific">Tanacetum coccineum</name>
    <dbReference type="NCBI Taxonomy" id="301880"/>
    <lineage>
        <taxon>Eukaryota</taxon>
        <taxon>Viridiplantae</taxon>
        <taxon>Streptophyta</taxon>
        <taxon>Embryophyta</taxon>
        <taxon>Tracheophyta</taxon>
        <taxon>Spermatophyta</taxon>
        <taxon>Magnoliopsida</taxon>
        <taxon>eudicotyledons</taxon>
        <taxon>Gunneridae</taxon>
        <taxon>Pentapetalae</taxon>
        <taxon>asterids</taxon>
        <taxon>campanulids</taxon>
        <taxon>Asterales</taxon>
        <taxon>Asteraceae</taxon>
        <taxon>Asteroideae</taxon>
        <taxon>Anthemideae</taxon>
        <taxon>Anthemidinae</taxon>
        <taxon>Tanacetum</taxon>
    </lineage>
</organism>
<evidence type="ECO:0000313" key="2">
    <source>
        <dbReference type="Proteomes" id="UP001151760"/>
    </source>
</evidence>
<accession>A0ABQ4Y0I2</accession>
<proteinExistence type="predicted"/>
<gene>
    <name evidence="1" type="ORF">Tco_0703484</name>
</gene>
<name>A0ABQ4Y0I2_9ASTR</name>
<reference evidence="1" key="2">
    <citation type="submission" date="2022-01" db="EMBL/GenBank/DDBJ databases">
        <authorList>
            <person name="Yamashiro T."/>
            <person name="Shiraishi A."/>
            <person name="Satake H."/>
            <person name="Nakayama K."/>
        </authorList>
    </citation>
    <scope>NUCLEOTIDE SEQUENCE</scope>
</reference>
<comment type="caution">
    <text evidence="1">The sequence shown here is derived from an EMBL/GenBank/DDBJ whole genome shotgun (WGS) entry which is preliminary data.</text>
</comment>
<protein>
    <recommendedName>
        <fullName evidence="3">Reverse transcriptase domain-containing protein</fullName>
    </recommendedName>
</protein>
<keyword evidence="2" id="KW-1185">Reference proteome</keyword>
<dbReference type="Proteomes" id="UP001151760">
    <property type="component" value="Unassembled WGS sequence"/>
</dbReference>
<evidence type="ECO:0008006" key="3">
    <source>
        <dbReference type="Google" id="ProtNLM"/>
    </source>
</evidence>
<sequence>MNLSIKKLKRKKEQRKEVRLHKEEAKSIKKKACLWSHREDDERRRICLHIAPDEDKVIDVESLNQQIPLLTWQSIFLQLNLNNDQTKPDEDIYLNKSDTTADFWDTQARFGILSAGKLQQLSFRKPEEESSMALELIKFFETTIEEFEQIQMMRLKSHLIMERKERTYNNAQGRAYMLRDRNAHQDPNVVTVMEKKSDEKRLEDILVVREFPEVFPEDLPGLPPVRQVEFRISI</sequence>
<reference evidence="1" key="1">
    <citation type="journal article" date="2022" name="Int. J. Mol. Sci.">
        <title>Draft Genome of Tanacetum Coccineum: Genomic Comparison of Closely Related Tanacetum-Family Plants.</title>
        <authorList>
            <person name="Yamashiro T."/>
            <person name="Shiraishi A."/>
            <person name="Nakayama K."/>
            <person name="Satake H."/>
        </authorList>
    </citation>
    <scope>NUCLEOTIDE SEQUENCE</scope>
</reference>
<dbReference type="EMBL" id="BQNB010009947">
    <property type="protein sequence ID" value="GJS70643.1"/>
    <property type="molecule type" value="Genomic_DNA"/>
</dbReference>
<evidence type="ECO:0000313" key="1">
    <source>
        <dbReference type="EMBL" id="GJS70643.1"/>
    </source>
</evidence>